<proteinExistence type="predicted"/>
<evidence type="ECO:0000313" key="2">
    <source>
        <dbReference type="Proteomes" id="UP001143910"/>
    </source>
</evidence>
<sequence>MIRSLGLAWTFRVLGIIALLVNAISTALINDRNAVIGSSQIAFDTKLLRRVEFLLLLGFGCFSIFGYVILNFSLADYATKVGLSTSQSVLVGSLFSLGQAIGRPLLGYFSDRTGRINMSTVSTMLAGIFCLVVWVQAKTYGVLILFSIISGCVAGTFWTTIGPVATEVVGLRTIPSALCMIWLVIVPAALFSEPIALQIVAGTGSYFGAQVFAGLTYIMAGLCLLVLRGWKISETDEITRILGVDARQIDRANMEMNEELSGRGSRVGRKMMMTTWWKVRKV</sequence>
<name>A0ACC1NUG2_9HYPO</name>
<dbReference type="Proteomes" id="UP001143910">
    <property type="component" value="Unassembled WGS sequence"/>
</dbReference>
<organism evidence="1 2">
    <name type="scientific">Zarea fungicola</name>
    <dbReference type="NCBI Taxonomy" id="93591"/>
    <lineage>
        <taxon>Eukaryota</taxon>
        <taxon>Fungi</taxon>
        <taxon>Dikarya</taxon>
        <taxon>Ascomycota</taxon>
        <taxon>Pezizomycotina</taxon>
        <taxon>Sordariomycetes</taxon>
        <taxon>Hypocreomycetidae</taxon>
        <taxon>Hypocreales</taxon>
        <taxon>Cordycipitaceae</taxon>
        <taxon>Zarea</taxon>
    </lineage>
</organism>
<protein>
    <submittedName>
        <fullName evidence="1">Uncharacterized protein</fullName>
    </submittedName>
</protein>
<keyword evidence="2" id="KW-1185">Reference proteome</keyword>
<comment type="caution">
    <text evidence="1">The sequence shown here is derived from an EMBL/GenBank/DDBJ whole genome shotgun (WGS) entry which is preliminary data.</text>
</comment>
<reference evidence="1" key="1">
    <citation type="submission" date="2022-08" db="EMBL/GenBank/DDBJ databases">
        <title>Genome Sequence of Lecanicillium fungicola.</title>
        <authorList>
            <person name="Buettner E."/>
        </authorList>
    </citation>
    <scope>NUCLEOTIDE SEQUENCE</scope>
    <source>
        <strain evidence="1">Babe33</strain>
    </source>
</reference>
<accession>A0ACC1NUG2</accession>
<dbReference type="EMBL" id="JANJQO010000076">
    <property type="protein sequence ID" value="KAJ2982433.1"/>
    <property type="molecule type" value="Genomic_DNA"/>
</dbReference>
<evidence type="ECO:0000313" key="1">
    <source>
        <dbReference type="EMBL" id="KAJ2982433.1"/>
    </source>
</evidence>
<gene>
    <name evidence="1" type="ORF">NQ176_g1384</name>
</gene>